<evidence type="ECO:0000313" key="7">
    <source>
        <dbReference type="EMBL" id="MDN4488935.1"/>
    </source>
</evidence>
<keyword evidence="2 7" id="KW-0238">DNA-binding</keyword>
<comment type="caution">
    <text evidence="7">The sequence shown here is derived from an EMBL/GenBank/DDBJ whole genome shotgun (WGS) entry which is preliminary data.</text>
</comment>
<dbReference type="SMART" id="SM00354">
    <property type="entry name" value="HTH_LACI"/>
    <property type="match status" value="1"/>
</dbReference>
<dbReference type="RefSeq" id="WP_301121126.1">
    <property type="nucleotide sequence ID" value="NZ_JAUHPX010000008.1"/>
</dbReference>
<dbReference type="Proteomes" id="UP001172756">
    <property type="component" value="Unassembled WGS sequence"/>
</dbReference>
<feature type="domain" description="HTH cro/C1-type" evidence="5">
    <location>
        <begin position="9"/>
        <end position="51"/>
    </location>
</feature>
<dbReference type="PANTHER" id="PTHR30146">
    <property type="entry name" value="LACI-RELATED TRANSCRIPTIONAL REPRESSOR"/>
    <property type="match status" value="1"/>
</dbReference>
<dbReference type="GO" id="GO:0000976">
    <property type="term" value="F:transcription cis-regulatory region binding"/>
    <property type="evidence" value="ECO:0007669"/>
    <property type="project" value="TreeGrafter"/>
</dbReference>
<evidence type="ECO:0000313" key="8">
    <source>
        <dbReference type="Proteomes" id="UP001172737"/>
    </source>
</evidence>
<reference evidence="7" key="1">
    <citation type="submission" date="2023-06" db="EMBL/GenBank/DDBJ databases">
        <title>Sysu t00039.</title>
        <authorList>
            <person name="Gao L."/>
            <person name="Fang B.-Z."/>
            <person name="Li W.-J."/>
        </authorList>
    </citation>
    <scope>NUCLEOTIDE SEQUENCE</scope>
    <source>
        <strain evidence="7">SYSU T00039</strain>
    </source>
</reference>
<dbReference type="Gene3D" id="1.10.260.40">
    <property type="entry name" value="lambda repressor-like DNA-binding domains"/>
    <property type="match status" value="1"/>
</dbReference>
<dbReference type="Pfam" id="PF13377">
    <property type="entry name" value="Peripla_BP_3"/>
    <property type="match status" value="1"/>
</dbReference>
<dbReference type="GO" id="GO:0003700">
    <property type="term" value="F:DNA-binding transcription factor activity"/>
    <property type="evidence" value="ECO:0007669"/>
    <property type="project" value="TreeGrafter"/>
</dbReference>
<dbReference type="PROSITE" id="PS50932">
    <property type="entry name" value="HTH_LACI_2"/>
    <property type="match status" value="1"/>
</dbReference>
<dbReference type="Pfam" id="PF00356">
    <property type="entry name" value="LacI"/>
    <property type="match status" value="1"/>
</dbReference>
<dbReference type="InterPro" id="IPR010982">
    <property type="entry name" value="Lambda_DNA-bd_dom_sf"/>
</dbReference>
<dbReference type="CDD" id="cd01392">
    <property type="entry name" value="HTH_LacI"/>
    <property type="match status" value="1"/>
</dbReference>
<keyword evidence="1" id="KW-0805">Transcription regulation</keyword>
<dbReference type="PROSITE" id="PS00356">
    <property type="entry name" value="HTH_LACI_1"/>
    <property type="match status" value="1"/>
</dbReference>
<dbReference type="InterPro" id="IPR046335">
    <property type="entry name" value="LacI/GalR-like_sensor"/>
</dbReference>
<reference evidence="6 9" key="2">
    <citation type="submission" date="2023-06" db="EMBL/GenBank/DDBJ databases">
        <title>SYSU T0a273.</title>
        <authorList>
            <person name="Gao L."/>
            <person name="Fang B.-Z."/>
            <person name="Li W.-J."/>
        </authorList>
    </citation>
    <scope>NUCLEOTIDE SEQUENCE [LARGE SCALE GENOMIC DNA]</scope>
    <source>
        <strain evidence="6 9">SYSU T0a273</strain>
    </source>
</reference>
<dbReference type="SUPFAM" id="SSF47413">
    <property type="entry name" value="lambda repressor-like DNA-binding domains"/>
    <property type="match status" value="1"/>
</dbReference>
<dbReference type="Gene3D" id="3.40.50.2300">
    <property type="match status" value="2"/>
</dbReference>
<evidence type="ECO:0000313" key="9">
    <source>
        <dbReference type="Proteomes" id="UP001172756"/>
    </source>
</evidence>
<proteinExistence type="predicted"/>
<dbReference type="EMBL" id="JAUHPX010000008">
    <property type="protein sequence ID" value="MDN4488935.1"/>
    <property type="molecule type" value="Genomic_DNA"/>
</dbReference>
<dbReference type="SUPFAM" id="SSF53822">
    <property type="entry name" value="Periplasmic binding protein-like I"/>
    <property type="match status" value="1"/>
</dbReference>
<dbReference type="Proteomes" id="UP001172737">
    <property type="component" value="Unassembled WGS sequence"/>
</dbReference>
<evidence type="ECO:0000256" key="3">
    <source>
        <dbReference type="ARBA" id="ARBA00023163"/>
    </source>
</evidence>
<organism evidence="7 8">
    <name type="scientific">Demequina lignilytica</name>
    <dbReference type="NCBI Taxonomy" id="3051663"/>
    <lineage>
        <taxon>Bacteria</taxon>
        <taxon>Bacillati</taxon>
        <taxon>Actinomycetota</taxon>
        <taxon>Actinomycetes</taxon>
        <taxon>Micrococcales</taxon>
        <taxon>Demequinaceae</taxon>
        <taxon>Demequina</taxon>
    </lineage>
</organism>
<dbReference type="InterPro" id="IPR001387">
    <property type="entry name" value="Cro/C1-type_HTH"/>
</dbReference>
<name>A0AAW7M5I0_9MICO</name>
<keyword evidence="3" id="KW-0804">Transcription</keyword>
<dbReference type="AlphaFoldDB" id="A0AAW7M5I0"/>
<dbReference type="PROSITE" id="PS50943">
    <property type="entry name" value="HTH_CROC1"/>
    <property type="match status" value="1"/>
</dbReference>
<protein>
    <submittedName>
        <fullName evidence="7">LacI family DNA-binding transcriptional regulator</fullName>
    </submittedName>
</protein>
<gene>
    <name evidence="6" type="ORF">QQ002_10985</name>
    <name evidence="7" type="ORF">QQX10_12240</name>
</gene>
<evidence type="ECO:0000256" key="1">
    <source>
        <dbReference type="ARBA" id="ARBA00023015"/>
    </source>
</evidence>
<dbReference type="PANTHER" id="PTHR30146:SF153">
    <property type="entry name" value="LACTOSE OPERON REPRESSOR"/>
    <property type="match status" value="1"/>
</dbReference>
<dbReference type="InterPro" id="IPR000843">
    <property type="entry name" value="HTH_LacI"/>
</dbReference>
<dbReference type="CDD" id="cd06267">
    <property type="entry name" value="PBP1_LacI_sugar_binding-like"/>
    <property type="match status" value="1"/>
</dbReference>
<dbReference type="InterPro" id="IPR028082">
    <property type="entry name" value="Peripla_BP_I"/>
</dbReference>
<keyword evidence="8" id="KW-1185">Reference proteome</keyword>
<evidence type="ECO:0000259" key="5">
    <source>
        <dbReference type="PROSITE" id="PS50943"/>
    </source>
</evidence>
<evidence type="ECO:0000313" key="6">
    <source>
        <dbReference type="EMBL" id="MDN4484064.1"/>
    </source>
</evidence>
<sequence length="332" mass="35143">MEPEGRVKLADVAELAGVSIATVSKVVNGRYGVAAHTVARVRRAIDELAYVPNLSASSLRSKSTGVLGFLVADFEPYAAELMKGAARAAHGTQYELIAHAGGWSPGWERRSLARMGGTLVDGAVVATPTVQHASTAIPVVAVDPHYGPNQVPTIDSDTFEGAREGTAYLLSLGHRRVAFIGGRKDLGTSRLREAGFRAAMKSAGVPVDESLIAYARYEPQLAGEAARAMLGVARPPTAIFVSNDVMAIRVIEVAQSLGVLVPEDLSVLGFDDVPEASMVPRGLTTVRQPLQAMGFAAMEMLLRLLRGEPGSEHVRMPTELIVRGTCAPPRSV</sequence>
<dbReference type="EMBL" id="JAUHQB010000008">
    <property type="protein sequence ID" value="MDN4484064.1"/>
    <property type="molecule type" value="Genomic_DNA"/>
</dbReference>
<evidence type="ECO:0000259" key="4">
    <source>
        <dbReference type="PROSITE" id="PS50932"/>
    </source>
</evidence>
<feature type="domain" description="HTH lacI-type" evidence="4">
    <location>
        <begin position="7"/>
        <end position="61"/>
    </location>
</feature>
<accession>A0AAW7M5I0</accession>
<evidence type="ECO:0000256" key="2">
    <source>
        <dbReference type="ARBA" id="ARBA00023125"/>
    </source>
</evidence>